<dbReference type="Proteomes" id="UP001187531">
    <property type="component" value="Unassembled WGS sequence"/>
</dbReference>
<organism evidence="1 2">
    <name type="scientific">Artemia franciscana</name>
    <name type="common">Brine shrimp</name>
    <name type="synonym">Artemia sanfranciscana</name>
    <dbReference type="NCBI Taxonomy" id="6661"/>
    <lineage>
        <taxon>Eukaryota</taxon>
        <taxon>Metazoa</taxon>
        <taxon>Ecdysozoa</taxon>
        <taxon>Arthropoda</taxon>
        <taxon>Crustacea</taxon>
        <taxon>Branchiopoda</taxon>
        <taxon>Anostraca</taxon>
        <taxon>Artemiidae</taxon>
        <taxon>Artemia</taxon>
    </lineage>
</organism>
<dbReference type="AlphaFoldDB" id="A0AA88HN54"/>
<name>A0AA88HN54_ARTSF</name>
<protein>
    <submittedName>
        <fullName evidence="1">Uncharacterized protein</fullName>
    </submittedName>
</protein>
<keyword evidence="2" id="KW-1185">Reference proteome</keyword>
<comment type="caution">
    <text evidence="1">The sequence shown here is derived from an EMBL/GenBank/DDBJ whole genome shotgun (WGS) entry which is preliminary data.</text>
</comment>
<accession>A0AA88HN54</accession>
<gene>
    <name evidence="1" type="ORF">QYM36_010856</name>
</gene>
<dbReference type="EMBL" id="JAVRJZ010000015">
    <property type="protein sequence ID" value="KAK2711963.1"/>
    <property type="molecule type" value="Genomic_DNA"/>
</dbReference>
<evidence type="ECO:0000313" key="2">
    <source>
        <dbReference type="Proteomes" id="UP001187531"/>
    </source>
</evidence>
<sequence length="177" mass="19646">MLCRPDWHAGAQIGQNLSLTDLDYADDVGLLSDPVETQYMLGNVVASADLIDLKVCTEKTKFMNINHDTGPFSLTVNQVQLEKVNQNDIYGEEFKKTASNPKATLKIIYEVIRGSPAPKKYSLNVGGEIVRDLDRVWGLLAHHFSMIDETAQSEAAENKELLTEESTFGDLEVKIST</sequence>
<reference evidence="1" key="1">
    <citation type="submission" date="2023-07" db="EMBL/GenBank/DDBJ databases">
        <title>Chromosome-level genome assembly of Artemia franciscana.</title>
        <authorList>
            <person name="Jo E."/>
        </authorList>
    </citation>
    <scope>NUCLEOTIDE SEQUENCE</scope>
    <source>
        <tissue evidence="1">Whole body</tissue>
    </source>
</reference>
<proteinExistence type="predicted"/>
<evidence type="ECO:0000313" key="1">
    <source>
        <dbReference type="EMBL" id="KAK2711963.1"/>
    </source>
</evidence>